<name>A0A367ZRS5_9BACT</name>
<protein>
    <submittedName>
        <fullName evidence="1">Uncharacterized protein</fullName>
    </submittedName>
</protein>
<organism evidence="1 2">
    <name type="scientific">Candidatus Ozemobacter sibiricus</name>
    <dbReference type="NCBI Taxonomy" id="2268124"/>
    <lineage>
        <taxon>Bacteria</taxon>
        <taxon>Candidatus Ozemobacteria</taxon>
        <taxon>Candidatus Ozemobacterales</taxon>
        <taxon>Candidatus Ozemobacteraceae</taxon>
        <taxon>Candidatus Ozemobacter</taxon>
    </lineage>
</organism>
<dbReference type="Pfam" id="PF14559">
    <property type="entry name" value="TPR_19"/>
    <property type="match status" value="1"/>
</dbReference>
<dbReference type="SUPFAM" id="SSF48452">
    <property type="entry name" value="TPR-like"/>
    <property type="match status" value="1"/>
</dbReference>
<dbReference type="AlphaFoldDB" id="A0A367ZRS5"/>
<dbReference type="Proteomes" id="UP000252355">
    <property type="component" value="Unassembled WGS sequence"/>
</dbReference>
<sequence length="61" mass="7166">MKLADVLSWLKQYDASIAEFRRILEARPDDVQVRRKLANVLIWADRKAEAAEELRRSLQGR</sequence>
<dbReference type="EMBL" id="QOQW01000006">
    <property type="protein sequence ID" value="RCK80449.1"/>
    <property type="molecule type" value="Genomic_DNA"/>
</dbReference>
<proteinExistence type="predicted"/>
<dbReference type="Gene3D" id="1.25.40.10">
    <property type="entry name" value="Tetratricopeptide repeat domain"/>
    <property type="match status" value="1"/>
</dbReference>
<comment type="caution">
    <text evidence="1">The sequence shown here is derived from an EMBL/GenBank/DDBJ whole genome shotgun (WGS) entry which is preliminary data.</text>
</comment>
<gene>
    <name evidence="1" type="ORF">OZSIB_3195</name>
</gene>
<dbReference type="InterPro" id="IPR011990">
    <property type="entry name" value="TPR-like_helical_dom_sf"/>
</dbReference>
<evidence type="ECO:0000313" key="1">
    <source>
        <dbReference type="EMBL" id="RCK80449.1"/>
    </source>
</evidence>
<evidence type="ECO:0000313" key="2">
    <source>
        <dbReference type="Proteomes" id="UP000252355"/>
    </source>
</evidence>
<reference evidence="1 2" key="1">
    <citation type="submission" date="2018-05" db="EMBL/GenBank/DDBJ databases">
        <title>A metagenomic window into the 2 km-deep terrestrial subsurface aquifer revealed taxonomically and functionally diverse microbial community comprising novel uncultured bacterial lineages.</title>
        <authorList>
            <person name="Kadnikov V.V."/>
            <person name="Mardanov A.V."/>
            <person name="Beletsky A.V."/>
            <person name="Banks D."/>
            <person name="Pimenov N.V."/>
            <person name="Frank Y.A."/>
            <person name="Karnachuk O.V."/>
            <person name="Ravin N.V."/>
        </authorList>
    </citation>
    <scope>NUCLEOTIDE SEQUENCE [LARGE SCALE GENOMIC DNA]</scope>
    <source>
        <strain evidence="1">BY5</strain>
    </source>
</reference>
<accession>A0A367ZRS5</accession>